<evidence type="ECO:0000259" key="1">
    <source>
        <dbReference type="Pfam" id="PF16124"/>
    </source>
</evidence>
<proteinExistence type="predicted"/>
<dbReference type="Pfam" id="PF16124">
    <property type="entry name" value="RecQ_Zn_bind"/>
    <property type="match status" value="1"/>
</dbReference>
<dbReference type="InterPro" id="IPR036388">
    <property type="entry name" value="WH-like_DNA-bd_sf"/>
</dbReference>
<protein>
    <submittedName>
        <fullName evidence="2">ATP-dependent DNA helicase RecQ</fullName>
        <ecNumber evidence="2">3.6.4.12</ecNumber>
    </submittedName>
</protein>
<sequence length="139" mass="15854">MPQVTWLKPRQQANALYINKKAIDDRKATYRNKMEAVFAYATHKKCRSQMLLAYFDEQHADKCGICDVCLDEKRRQHASEIFDDITNEVIQVLSTNPHDLASLVTSTNIGTEKEKIEAIRLLLDAGKIKFAGEKIIISD</sequence>
<name>A0A1J5PAV2_9ZZZZ</name>
<dbReference type="EMBL" id="MLJW01005309">
    <property type="protein sequence ID" value="OIQ68438.1"/>
    <property type="molecule type" value="Genomic_DNA"/>
</dbReference>
<dbReference type="GO" id="GO:0003678">
    <property type="term" value="F:DNA helicase activity"/>
    <property type="evidence" value="ECO:0007669"/>
    <property type="project" value="UniProtKB-EC"/>
</dbReference>
<keyword evidence="2" id="KW-0347">Helicase</keyword>
<dbReference type="GO" id="GO:0016787">
    <property type="term" value="F:hydrolase activity"/>
    <property type="evidence" value="ECO:0007669"/>
    <property type="project" value="UniProtKB-KW"/>
</dbReference>
<dbReference type="InterPro" id="IPR032284">
    <property type="entry name" value="RecQ_Zn-bd"/>
</dbReference>
<accession>A0A1J5PAV2</accession>
<dbReference type="Gene3D" id="1.10.10.10">
    <property type="entry name" value="Winged helix-like DNA-binding domain superfamily/Winged helix DNA-binding domain"/>
    <property type="match status" value="1"/>
</dbReference>
<keyword evidence="2" id="KW-0067">ATP-binding</keyword>
<dbReference type="AlphaFoldDB" id="A0A1J5PAV2"/>
<organism evidence="2">
    <name type="scientific">mine drainage metagenome</name>
    <dbReference type="NCBI Taxonomy" id="410659"/>
    <lineage>
        <taxon>unclassified sequences</taxon>
        <taxon>metagenomes</taxon>
        <taxon>ecological metagenomes</taxon>
    </lineage>
</organism>
<keyword evidence="2" id="KW-0547">Nucleotide-binding</keyword>
<evidence type="ECO:0000313" key="2">
    <source>
        <dbReference type="EMBL" id="OIQ68438.1"/>
    </source>
</evidence>
<reference evidence="2" key="1">
    <citation type="submission" date="2016-10" db="EMBL/GenBank/DDBJ databases">
        <title>Sequence of Gallionella enrichment culture.</title>
        <authorList>
            <person name="Poehlein A."/>
            <person name="Muehling M."/>
            <person name="Daniel R."/>
        </authorList>
    </citation>
    <scope>NUCLEOTIDE SEQUENCE</scope>
</reference>
<comment type="caution">
    <text evidence="2">The sequence shown here is derived from an EMBL/GenBank/DDBJ whole genome shotgun (WGS) entry which is preliminary data.</text>
</comment>
<feature type="domain" description="ATP-dependent DNA helicase RecQ zinc-binding" evidence="1">
    <location>
        <begin position="20"/>
        <end position="70"/>
    </location>
</feature>
<keyword evidence="2" id="KW-0378">Hydrolase</keyword>
<gene>
    <name evidence="2" type="primary">recQ_17</name>
    <name evidence="2" type="ORF">GALL_499690</name>
</gene>
<dbReference type="EC" id="3.6.4.12" evidence="2"/>